<dbReference type="HAMAP" id="MF_01401">
    <property type="entry name" value="MsrA"/>
    <property type="match status" value="1"/>
</dbReference>
<comment type="similarity">
    <text evidence="2">Belongs to the MsrA Met sulfoxide reductase family.</text>
</comment>
<name>A0A2V2N3E0_9EURY</name>
<dbReference type="PANTHER" id="PTHR43774">
    <property type="entry name" value="PEPTIDE METHIONINE SULFOXIDE REDUCTASE"/>
    <property type="match status" value="1"/>
</dbReference>
<dbReference type="Gene3D" id="3.30.1060.10">
    <property type="entry name" value="Peptide methionine sulphoxide reductase MsrA"/>
    <property type="match status" value="1"/>
</dbReference>
<sequence>MAFAFFAGGCFWGMEAVFQQIPGVIRTQVGYMGGTTQDPTYQEVCSDSTGHAETVAIEFDYTKIQYHQLLDIFFSNHNPTELNRQGPDIGTQYRSVIFYTTDEQKNIAEKFIRDLEKSDLYEKKIVTQVLPAPEFWPAEEYHQSYFQKIAQRYGPGNL</sequence>
<keyword evidence="5" id="KW-1185">Reference proteome</keyword>
<comment type="catalytic activity">
    <reaction evidence="2">
        <text>L-methionyl-[protein] + [thioredoxin]-disulfide + H2O = L-methionyl-(S)-S-oxide-[protein] + [thioredoxin]-dithiol</text>
        <dbReference type="Rhea" id="RHEA:14217"/>
        <dbReference type="Rhea" id="RHEA-COMP:10698"/>
        <dbReference type="Rhea" id="RHEA-COMP:10700"/>
        <dbReference type="Rhea" id="RHEA-COMP:12313"/>
        <dbReference type="Rhea" id="RHEA-COMP:12315"/>
        <dbReference type="ChEBI" id="CHEBI:15377"/>
        <dbReference type="ChEBI" id="CHEBI:16044"/>
        <dbReference type="ChEBI" id="CHEBI:29950"/>
        <dbReference type="ChEBI" id="CHEBI:44120"/>
        <dbReference type="ChEBI" id="CHEBI:50058"/>
        <dbReference type="EC" id="1.8.4.11"/>
    </reaction>
</comment>
<evidence type="ECO:0000256" key="2">
    <source>
        <dbReference type="HAMAP-Rule" id="MF_01401"/>
    </source>
</evidence>
<proteinExistence type="inferred from homology"/>
<dbReference type="SUPFAM" id="SSF55068">
    <property type="entry name" value="Peptide methionine sulfoxide reductase"/>
    <property type="match status" value="1"/>
</dbReference>
<dbReference type="PANTHER" id="PTHR43774:SF1">
    <property type="entry name" value="PEPTIDE METHIONINE SULFOXIDE REDUCTASE MSRA 2"/>
    <property type="match status" value="1"/>
</dbReference>
<dbReference type="RefSeq" id="WP_109942335.1">
    <property type="nucleotide sequence ID" value="NZ_CP176366.1"/>
</dbReference>
<dbReference type="InterPro" id="IPR002569">
    <property type="entry name" value="Met_Sox_Rdtase_MsrA_dom"/>
</dbReference>
<dbReference type="Pfam" id="PF01625">
    <property type="entry name" value="PMSR"/>
    <property type="match status" value="1"/>
</dbReference>
<accession>A0A2V2N3E0</accession>
<gene>
    <name evidence="2 4" type="primary">msrA</name>
    <name evidence="4" type="ORF">DLD82_17040</name>
</gene>
<dbReference type="EMBL" id="QGMZ01000055">
    <property type="protein sequence ID" value="PWR69763.1"/>
    <property type="molecule type" value="Genomic_DNA"/>
</dbReference>
<protein>
    <recommendedName>
        <fullName evidence="2">Peptide methionine sulfoxide reductase MsrA</fullName>
        <shortName evidence="2">Protein-methionine-S-oxide reductase</shortName>
        <ecNumber evidence="2">1.8.4.11</ecNumber>
    </recommendedName>
    <alternativeName>
        <fullName evidence="2">Peptide-methionine (S)-S-oxide reductase</fullName>
        <shortName evidence="2">Peptide Met(O) reductase</shortName>
    </alternativeName>
</protein>
<comment type="catalytic activity">
    <reaction evidence="2">
        <text>[thioredoxin]-disulfide + L-methionine + H2O = L-methionine (S)-S-oxide + [thioredoxin]-dithiol</text>
        <dbReference type="Rhea" id="RHEA:19993"/>
        <dbReference type="Rhea" id="RHEA-COMP:10698"/>
        <dbReference type="Rhea" id="RHEA-COMP:10700"/>
        <dbReference type="ChEBI" id="CHEBI:15377"/>
        <dbReference type="ChEBI" id="CHEBI:29950"/>
        <dbReference type="ChEBI" id="CHEBI:50058"/>
        <dbReference type="ChEBI" id="CHEBI:57844"/>
        <dbReference type="ChEBI" id="CHEBI:58772"/>
        <dbReference type="EC" id="1.8.4.11"/>
    </reaction>
</comment>
<keyword evidence="1 2" id="KW-0560">Oxidoreductase</keyword>
<dbReference type="AlphaFoldDB" id="A0A2V2N3E0"/>
<comment type="caution">
    <text evidence="4">The sequence shown here is derived from an EMBL/GenBank/DDBJ whole genome shotgun (WGS) entry which is preliminary data.</text>
</comment>
<dbReference type="EC" id="1.8.4.11" evidence="2"/>
<evidence type="ECO:0000259" key="3">
    <source>
        <dbReference type="Pfam" id="PF01625"/>
    </source>
</evidence>
<dbReference type="Proteomes" id="UP000245934">
    <property type="component" value="Unassembled WGS sequence"/>
</dbReference>
<dbReference type="OrthoDB" id="7150at2157"/>
<organism evidence="4 5">
    <name type="scientific">Methanospirillum stamsii</name>
    <dbReference type="NCBI Taxonomy" id="1277351"/>
    <lineage>
        <taxon>Archaea</taxon>
        <taxon>Methanobacteriati</taxon>
        <taxon>Methanobacteriota</taxon>
        <taxon>Stenosarchaea group</taxon>
        <taxon>Methanomicrobia</taxon>
        <taxon>Methanomicrobiales</taxon>
        <taxon>Methanospirillaceae</taxon>
        <taxon>Methanospirillum</taxon>
    </lineage>
</organism>
<evidence type="ECO:0000256" key="1">
    <source>
        <dbReference type="ARBA" id="ARBA00023002"/>
    </source>
</evidence>
<feature type="active site" evidence="2">
    <location>
        <position position="10"/>
    </location>
</feature>
<dbReference type="GO" id="GO:0033744">
    <property type="term" value="F:L-methionine:thioredoxin-disulfide S-oxidoreductase activity"/>
    <property type="evidence" value="ECO:0007669"/>
    <property type="project" value="RHEA"/>
</dbReference>
<reference evidence="4 5" key="1">
    <citation type="submission" date="2018-05" db="EMBL/GenBank/DDBJ databases">
        <title>Draft genome of Methanospirillum stamsii Pt1.</title>
        <authorList>
            <person name="Dueholm M.S."/>
            <person name="Nielsen P.H."/>
            <person name="Bakmann L.F."/>
            <person name="Otzen D.E."/>
        </authorList>
    </citation>
    <scope>NUCLEOTIDE SEQUENCE [LARGE SCALE GENOMIC DNA]</scope>
    <source>
        <strain evidence="4 5">Pt1</strain>
    </source>
</reference>
<dbReference type="GeneID" id="97611026"/>
<dbReference type="NCBIfam" id="TIGR00401">
    <property type="entry name" value="msrA"/>
    <property type="match status" value="1"/>
</dbReference>
<feature type="domain" description="Peptide methionine sulphoxide reductase MsrA" evidence="3">
    <location>
        <begin position="4"/>
        <end position="153"/>
    </location>
</feature>
<evidence type="ECO:0000313" key="5">
    <source>
        <dbReference type="Proteomes" id="UP000245934"/>
    </source>
</evidence>
<dbReference type="InterPro" id="IPR036509">
    <property type="entry name" value="Met_Sox_Rdtase_MsrA_sf"/>
</dbReference>
<comment type="function">
    <text evidence="2">Has an important function as a repair enzyme for proteins that have been inactivated by oxidation. Catalyzes the reversible oxidation-reduction of methionine sulfoxide in proteins to methionine.</text>
</comment>
<dbReference type="GO" id="GO:0008113">
    <property type="term" value="F:peptide-methionine (S)-S-oxide reductase activity"/>
    <property type="evidence" value="ECO:0007669"/>
    <property type="project" value="UniProtKB-UniRule"/>
</dbReference>
<evidence type="ECO:0000313" key="4">
    <source>
        <dbReference type="EMBL" id="PWR69763.1"/>
    </source>
</evidence>